<evidence type="ECO:0000313" key="6">
    <source>
        <dbReference type="Proteomes" id="UP001370590"/>
    </source>
</evidence>
<reference evidence="5 6" key="1">
    <citation type="submission" date="2023-10" db="EMBL/GenBank/DDBJ databases">
        <title>Nicoliella lavandulae sp. nov. isolated from Lavandula angustifolia flowers.</title>
        <authorList>
            <person name="Alcantara C."/>
            <person name="Zuniga M."/>
            <person name="Landete J.M."/>
            <person name="Monedero V."/>
        </authorList>
    </citation>
    <scope>NUCLEOTIDE SEQUENCE [LARGE SCALE GENOMIC DNA]</scope>
    <source>
        <strain evidence="5 6">Es01</strain>
    </source>
</reference>
<evidence type="ECO:0000256" key="1">
    <source>
        <dbReference type="ARBA" id="ARBA00006285"/>
    </source>
</evidence>
<feature type="transmembrane region" description="Helical" evidence="3">
    <location>
        <begin position="7"/>
        <end position="26"/>
    </location>
</feature>
<sequence>MKRWIKILIIPVILVIIIVAGIIFRINQNSEENDHVKTYGIVSGLNLDAARTYYKPETIKKFIDTISKDKGSYLMLHLTDNENFGIENKFLGQTTKNAKYVNGEYINKKTNKPFLSKQQLKELIAYGKQKHVSVFPEIEFPGHNKAAIQLLKAKKYPHLKSMMSFSNEFNFDDREANLYKKIIAEYMPLLPKNSYFGTGGDEISIDGHDDEVGIRQFDNNINRYLRSHGKVMMVWNDSIMKSQVNKYDKTIVVNYWSQSSAVTDPSNRKHLLAENASLPEINNAGIKTINNNQAMTYIVVDNGSLNKANLADFKNQLSGFNSGMWNDLDVTDQAPNGNNIGSAVSIWSNPNTKYTGAQIQADTVPWLDAYFKRINEFN</sequence>
<dbReference type="PRINTS" id="PR00738">
    <property type="entry name" value="GLHYDRLASE20"/>
</dbReference>
<organism evidence="5 6">
    <name type="scientific">Nicoliella lavandulae</name>
    <dbReference type="NCBI Taxonomy" id="3082954"/>
    <lineage>
        <taxon>Bacteria</taxon>
        <taxon>Bacillati</taxon>
        <taxon>Bacillota</taxon>
        <taxon>Bacilli</taxon>
        <taxon>Lactobacillales</taxon>
        <taxon>Lactobacillaceae</taxon>
        <taxon>Nicoliella</taxon>
    </lineage>
</organism>
<evidence type="ECO:0000256" key="3">
    <source>
        <dbReference type="SAM" id="Phobius"/>
    </source>
</evidence>
<accession>A0ABU8SN96</accession>
<dbReference type="InterPro" id="IPR052764">
    <property type="entry name" value="GH20_Enzymes"/>
</dbReference>
<dbReference type="Gene3D" id="3.20.20.80">
    <property type="entry name" value="Glycosidases"/>
    <property type="match status" value="1"/>
</dbReference>
<keyword evidence="3" id="KW-0812">Transmembrane</keyword>
<evidence type="ECO:0000256" key="2">
    <source>
        <dbReference type="ARBA" id="ARBA00022801"/>
    </source>
</evidence>
<gene>
    <name evidence="5" type="ORF">R4146_07145</name>
</gene>
<keyword evidence="3" id="KW-1133">Transmembrane helix</keyword>
<dbReference type="InterPro" id="IPR015883">
    <property type="entry name" value="Glyco_hydro_20_cat"/>
</dbReference>
<dbReference type="Pfam" id="PF00728">
    <property type="entry name" value="Glyco_hydro_20"/>
    <property type="match status" value="1"/>
</dbReference>
<comment type="caution">
    <text evidence="5">The sequence shown here is derived from an EMBL/GenBank/DDBJ whole genome shotgun (WGS) entry which is preliminary data.</text>
</comment>
<dbReference type="EMBL" id="JAWMWH010000003">
    <property type="protein sequence ID" value="MEJ6400918.1"/>
    <property type="molecule type" value="Genomic_DNA"/>
</dbReference>
<keyword evidence="6" id="KW-1185">Reference proteome</keyword>
<dbReference type="InterPro" id="IPR017853">
    <property type="entry name" value="GH"/>
</dbReference>
<name>A0ABU8SN96_9LACO</name>
<keyword evidence="2" id="KW-0378">Hydrolase</keyword>
<evidence type="ECO:0000259" key="4">
    <source>
        <dbReference type="Pfam" id="PF00728"/>
    </source>
</evidence>
<dbReference type="RefSeq" id="WP_339960770.1">
    <property type="nucleotide sequence ID" value="NZ_JAWMWH010000003.1"/>
</dbReference>
<dbReference type="SUPFAM" id="SSF51445">
    <property type="entry name" value="(Trans)glycosidases"/>
    <property type="match status" value="1"/>
</dbReference>
<protein>
    <submittedName>
        <fullName evidence="5">Family 20 glycosylhydrolase</fullName>
    </submittedName>
</protein>
<evidence type="ECO:0000313" key="5">
    <source>
        <dbReference type="EMBL" id="MEJ6400918.1"/>
    </source>
</evidence>
<comment type="similarity">
    <text evidence="1">Belongs to the glycosyl hydrolase 20 family.</text>
</comment>
<proteinExistence type="inferred from homology"/>
<keyword evidence="3" id="KW-0472">Membrane</keyword>
<feature type="domain" description="Glycoside hydrolase family 20 catalytic" evidence="4">
    <location>
        <begin position="44"/>
        <end position="349"/>
    </location>
</feature>
<dbReference type="InterPro" id="IPR025705">
    <property type="entry name" value="Beta_hexosaminidase_sua/sub"/>
</dbReference>
<dbReference type="PANTHER" id="PTHR43678:SF1">
    <property type="entry name" value="BETA-N-ACETYLHEXOSAMINIDASE"/>
    <property type="match status" value="1"/>
</dbReference>
<dbReference type="PANTHER" id="PTHR43678">
    <property type="entry name" value="PUTATIVE (AFU_ORTHOLOGUE AFUA_2G00640)-RELATED"/>
    <property type="match status" value="1"/>
</dbReference>
<dbReference type="Proteomes" id="UP001370590">
    <property type="component" value="Unassembled WGS sequence"/>
</dbReference>